<dbReference type="InterPro" id="IPR047629">
    <property type="entry name" value="IS1182_transpos"/>
</dbReference>
<feature type="region of interest" description="Disordered" evidence="1">
    <location>
        <begin position="181"/>
        <end position="210"/>
    </location>
</feature>
<dbReference type="InterPro" id="IPR025668">
    <property type="entry name" value="Tnp_DDE_dom"/>
</dbReference>
<dbReference type="Proteomes" id="UP001211006">
    <property type="component" value="Unassembled WGS sequence"/>
</dbReference>
<feature type="domain" description="Transposase DDE" evidence="3">
    <location>
        <begin position="327"/>
        <end position="445"/>
    </location>
</feature>
<dbReference type="RefSeq" id="WP_009261213.1">
    <property type="nucleotide sequence ID" value="NZ_CP095094.1"/>
</dbReference>
<comment type="caution">
    <text evidence="4">The sequence shown here is derived from an EMBL/GenBank/DDBJ whole genome shotgun (WGS) entry which is preliminary data.</text>
</comment>
<gene>
    <name evidence="4" type="ORF">PND83_07350</name>
</gene>
<evidence type="ECO:0000259" key="3">
    <source>
        <dbReference type="Pfam" id="PF13751"/>
    </source>
</evidence>
<proteinExistence type="predicted"/>
<dbReference type="PANTHER" id="PTHR33408">
    <property type="entry name" value="TRANSPOSASE"/>
    <property type="match status" value="1"/>
</dbReference>
<organism evidence="4 5">
    <name type="scientific">Flavonifractor plautii</name>
    <name type="common">Fusobacterium plautii</name>
    <dbReference type="NCBI Taxonomy" id="292800"/>
    <lineage>
        <taxon>Bacteria</taxon>
        <taxon>Bacillati</taxon>
        <taxon>Bacillota</taxon>
        <taxon>Clostridia</taxon>
        <taxon>Eubacteriales</taxon>
        <taxon>Oscillospiraceae</taxon>
        <taxon>Flavonifractor</taxon>
    </lineage>
</organism>
<evidence type="ECO:0000256" key="1">
    <source>
        <dbReference type="SAM" id="MobiDB-lite"/>
    </source>
</evidence>
<dbReference type="Pfam" id="PF13751">
    <property type="entry name" value="DDE_Tnp_1_6"/>
    <property type="match status" value="1"/>
</dbReference>
<dbReference type="AlphaFoldDB" id="A0AAW6C1A7"/>
<reference evidence="4" key="1">
    <citation type="submission" date="2023-01" db="EMBL/GenBank/DDBJ databases">
        <title>Human gut microbiome strain richness.</title>
        <authorList>
            <person name="Chen-Liaw A."/>
        </authorList>
    </citation>
    <scope>NUCLEOTIDE SEQUENCE</scope>
    <source>
        <strain evidence="4">2225st1_A6_2225SCRN_200828</strain>
    </source>
</reference>
<dbReference type="Pfam" id="PF05598">
    <property type="entry name" value="DUF772"/>
    <property type="match status" value="1"/>
</dbReference>
<evidence type="ECO:0000313" key="5">
    <source>
        <dbReference type="Proteomes" id="UP001211006"/>
    </source>
</evidence>
<evidence type="ECO:0000259" key="2">
    <source>
        <dbReference type="Pfam" id="PF05598"/>
    </source>
</evidence>
<name>A0AAW6C1A7_FLAPL</name>
<accession>A0AAW6C1A7</accession>
<protein>
    <submittedName>
        <fullName evidence="4">IS1182 family transposase</fullName>
    </submittedName>
</protein>
<feature type="compositionally biased region" description="Basic and acidic residues" evidence="1">
    <location>
        <begin position="181"/>
        <end position="190"/>
    </location>
</feature>
<evidence type="ECO:0000313" key="4">
    <source>
        <dbReference type="EMBL" id="MDB7905787.1"/>
    </source>
</evidence>
<dbReference type="NCBIfam" id="NF033551">
    <property type="entry name" value="transpos_IS1182"/>
    <property type="match status" value="1"/>
</dbReference>
<dbReference type="PANTHER" id="PTHR33408:SF2">
    <property type="entry name" value="TRANSPOSASE DDE DOMAIN-CONTAINING PROTEIN"/>
    <property type="match status" value="1"/>
</dbReference>
<sequence>MENWKKDSRKDIVMVDVDALVPPDHLLRKVERVMDYDWLYERLSPYYCADNGRPGTDPVVLIKMVLIQHLFGISSLRQTYRDIQVNVAYRWFLGYSLLEEIPHFATVSYAFCKRFSPELSEEIFAHILNKALNNRMVDPSMIFIDGTHIKASANKKKFQKEQVAKAAKVYEEQLRKEVSEEREKLGKKVNDDDDDENKGSSGGGTVEKTVSKTDPDCGMFVKGAHERQFAYEAHTACDKHGIVLGVEVTAGNVSDSVAWDAVYDQVTEKFSEVEFVTMDAGYKTPWIAKKVLEHSRIPILPYTRYKGKKDKFKPWDFTYDASTDSFTCPRGHELRHTTTSKEGKRTYRSSPKICKDCPCRTACGANESGQRMLTTHIWQEYLDLVEHLRKTERGKELYAMRKETIERVFADAKEKHAMRYTHHRGLARVSAWVRLKYAAMNLKKIAIWKWNASDFASYIMIFAPFNDKTPVLVF</sequence>
<feature type="domain" description="Transposase InsH N-terminal" evidence="2">
    <location>
        <begin position="16"/>
        <end position="109"/>
    </location>
</feature>
<dbReference type="InterPro" id="IPR008490">
    <property type="entry name" value="Transposase_InsH_N"/>
</dbReference>
<dbReference type="EMBL" id="JAQLWO010000006">
    <property type="protein sequence ID" value="MDB7905787.1"/>
    <property type="molecule type" value="Genomic_DNA"/>
</dbReference>